<sequence>MESPMLKMLKSKNPDKEYPSNTGQKWTDEEEILLLEELSKNIDIQLIAQYHNRTSGGINARRREIAYKLYNNNNSMEEIILKTKLDEDQIIETIKKLQNNPKKCKSVIEIKKPFSIESEIGEIKNDIKELKNTIKELVEMMKAVYEFEDA</sequence>
<dbReference type="EMBL" id="MN740957">
    <property type="protein sequence ID" value="QHU19857.1"/>
    <property type="molecule type" value="Genomic_DNA"/>
</dbReference>
<evidence type="ECO:0008006" key="3">
    <source>
        <dbReference type="Google" id="ProtNLM"/>
    </source>
</evidence>
<evidence type="ECO:0000256" key="1">
    <source>
        <dbReference type="SAM" id="MobiDB-lite"/>
    </source>
</evidence>
<organism evidence="2">
    <name type="scientific">viral metagenome</name>
    <dbReference type="NCBI Taxonomy" id="1070528"/>
    <lineage>
        <taxon>unclassified sequences</taxon>
        <taxon>metagenomes</taxon>
        <taxon>organismal metagenomes</taxon>
    </lineage>
</organism>
<reference evidence="2" key="1">
    <citation type="journal article" date="2020" name="Nature">
        <title>Giant virus diversity and host interactions through global metagenomics.</title>
        <authorList>
            <person name="Schulz F."/>
            <person name="Roux S."/>
            <person name="Paez-Espino D."/>
            <person name="Jungbluth S."/>
            <person name="Walsh D.A."/>
            <person name="Denef V.J."/>
            <person name="McMahon K.D."/>
            <person name="Konstantinidis K.T."/>
            <person name="Eloe-Fadrosh E.A."/>
            <person name="Kyrpides N.C."/>
            <person name="Woyke T."/>
        </authorList>
    </citation>
    <scope>NUCLEOTIDE SEQUENCE</scope>
    <source>
        <strain evidence="2">GVMAG-S-3300013014-113</strain>
    </source>
</reference>
<dbReference type="AlphaFoldDB" id="A0A6C0KT40"/>
<protein>
    <recommendedName>
        <fullName evidence="3">Myb-like domain-containing protein</fullName>
    </recommendedName>
</protein>
<accession>A0A6C0KT40</accession>
<evidence type="ECO:0000313" key="2">
    <source>
        <dbReference type="EMBL" id="QHU19857.1"/>
    </source>
</evidence>
<feature type="region of interest" description="Disordered" evidence="1">
    <location>
        <begin position="1"/>
        <end position="23"/>
    </location>
</feature>
<name>A0A6C0KT40_9ZZZZ</name>
<proteinExistence type="predicted"/>